<proteinExistence type="predicted"/>
<dbReference type="EMBL" id="HACA01028517">
    <property type="protein sequence ID" value="CDW45878.1"/>
    <property type="molecule type" value="Transcribed_RNA"/>
</dbReference>
<name>A0A0K2V5S1_LEPSM</name>
<sequence>ELNYVVVGNTVKPAKTSHPKQERGLCSVLIIKSIRRQTRVPIDLSRPLRIINLFECAEYRSSNNKFDFLKFI</sequence>
<protein>
    <submittedName>
        <fullName evidence="1">Uncharacterized protein</fullName>
    </submittedName>
</protein>
<reference evidence="1" key="1">
    <citation type="submission" date="2014-05" db="EMBL/GenBank/DDBJ databases">
        <authorList>
            <person name="Chronopoulou M."/>
        </authorList>
    </citation>
    <scope>NUCLEOTIDE SEQUENCE</scope>
    <source>
        <tissue evidence="1">Whole organism</tissue>
    </source>
</reference>
<accession>A0A0K2V5S1</accession>
<dbReference type="AlphaFoldDB" id="A0A0K2V5S1"/>
<organism evidence="1">
    <name type="scientific">Lepeophtheirus salmonis</name>
    <name type="common">Salmon louse</name>
    <name type="synonym">Caligus salmonis</name>
    <dbReference type="NCBI Taxonomy" id="72036"/>
    <lineage>
        <taxon>Eukaryota</taxon>
        <taxon>Metazoa</taxon>
        <taxon>Ecdysozoa</taxon>
        <taxon>Arthropoda</taxon>
        <taxon>Crustacea</taxon>
        <taxon>Multicrustacea</taxon>
        <taxon>Hexanauplia</taxon>
        <taxon>Copepoda</taxon>
        <taxon>Siphonostomatoida</taxon>
        <taxon>Caligidae</taxon>
        <taxon>Lepeophtheirus</taxon>
    </lineage>
</organism>
<evidence type="ECO:0000313" key="1">
    <source>
        <dbReference type="EMBL" id="CDW45878.1"/>
    </source>
</evidence>
<feature type="non-terminal residue" evidence="1">
    <location>
        <position position="1"/>
    </location>
</feature>